<dbReference type="GO" id="GO:0016757">
    <property type="term" value="F:glycosyltransferase activity"/>
    <property type="evidence" value="ECO:0007669"/>
    <property type="project" value="UniProtKB-KW"/>
</dbReference>
<dbReference type="RefSeq" id="WP_161836904.1">
    <property type="nucleotide sequence ID" value="NZ_CP048000.1"/>
</dbReference>
<accession>A0A6P1TL94</accession>
<evidence type="ECO:0000259" key="3">
    <source>
        <dbReference type="Pfam" id="PF00535"/>
    </source>
</evidence>
<keyword evidence="5" id="KW-1185">Reference proteome</keyword>
<dbReference type="PANTHER" id="PTHR22916">
    <property type="entry name" value="GLYCOSYLTRANSFERASE"/>
    <property type="match status" value="1"/>
</dbReference>
<dbReference type="Pfam" id="PF00535">
    <property type="entry name" value="Glycos_transf_2"/>
    <property type="match status" value="1"/>
</dbReference>
<dbReference type="PANTHER" id="PTHR22916:SF51">
    <property type="entry name" value="GLYCOSYLTRANSFERASE EPSH-RELATED"/>
    <property type="match status" value="1"/>
</dbReference>
<dbReference type="KEGG" id="anr:Ana3638_04135"/>
<dbReference type="InterPro" id="IPR029044">
    <property type="entry name" value="Nucleotide-diphossugar_trans"/>
</dbReference>
<sequence>MKLLSVAIPCYNSAAYMKHAIQTLLTGGNDIEIIIVDDGSVDDTAKIADEYAARYPEIIRAIHQENGGHGEAVNTGLLHAKGLYFKVVDSDDWVNETALRKVLDKLRELVEDGQSLDLMLANYVYEKPSINKHKVMDYKTALPQDRIFSWNDIIFFKQSQHIIMHAAIYRTKLLKDCGLKLPKHTFYVDNIFVYHPLPYVKTMYYMDVNLYRYFIGRDDQSVNEKNMIKRIDQQIYITKIMIDDTDVILIKNKKLRNYMIKYLCMMMTVSSVFLIKENTEESLAKKQELWDYLEKANKKLYVKIHNRFLGRSMNLPGKAGRKIVEVGYKISRKIYGFS</sequence>
<gene>
    <name evidence="4" type="ORF">Ana3638_04135</name>
</gene>
<name>A0A6P1TL94_9FIRM</name>
<evidence type="ECO:0000313" key="4">
    <source>
        <dbReference type="EMBL" id="QHQ60068.1"/>
    </source>
</evidence>
<evidence type="ECO:0000256" key="2">
    <source>
        <dbReference type="ARBA" id="ARBA00022679"/>
    </source>
</evidence>
<dbReference type="AlphaFoldDB" id="A0A6P1TL94"/>
<dbReference type="EMBL" id="CP048000">
    <property type="protein sequence ID" value="QHQ60068.1"/>
    <property type="molecule type" value="Genomic_DNA"/>
</dbReference>
<reference evidence="4 5" key="1">
    <citation type="submission" date="2020-01" db="EMBL/GenBank/DDBJ databases">
        <title>Genome analysis of Anaerocolumna sp. CBA3638.</title>
        <authorList>
            <person name="Kim J."/>
            <person name="Roh S.W."/>
        </authorList>
    </citation>
    <scope>NUCLEOTIDE SEQUENCE [LARGE SCALE GENOMIC DNA]</scope>
    <source>
        <strain evidence="4 5">CBA3638</strain>
    </source>
</reference>
<dbReference type="SUPFAM" id="SSF53448">
    <property type="entry name" value="Nucleotide-diphospho-sugar transferases"/>
    <property type="match status" value="1"/>
</dbReference>
<keyword evidence="2 4" id="KW-0808">Transferase</keyword>
<evidence type="ECO:0000313" key="5">
    <source>
        <dbReference type="Proteomes" id="UP000464314"/>
    </source>
</evidence>
<dbReference type="Proteomes" id="UP000464314">
    <property type="component" value="Chromosome"/>
</dbReference>
<dbReference type="InterPro" id="IPR001173">
    <property type="entry name" value="Glyco_trans_2-like"/>
</dbReference>
<proteinExistence type="predicted"/>
<dbReference type="CDD" id="cd00761">
    <property type="entry name" value="Glyco_tranf_GTA_type"/>
    <property type="match status" value="1"/>
</dbReference>
<dbReference type="Gene3D" id="3.90.550.10">
    <property type="entry name" value="Spore Coat Polysaccharide Biosynthesis Protein SpsA, Chain A"/>
    <property type="match status" value="1"/>
</dbReference>
<feature type="domain" description="Glycosyltransferase 2-like" evidence="3">
    <location>
        <begin position="5"/>
        <end position="118"/>
    </location>
</feature>
<organism evidence="4 5">
    <name type="scientific">Anaerocolumna sedimenticola</name>
    <dbReference type="NCBI Taxonomy" id="2696063"/>
    <lineage>
        <taxon>Bacteria</taxon>
        <taxon>Bacillati</taxon>
        <taxon>Bacillota</taxon>
        <taxon>Clostridia</taxon>
        <taxon>Lachnospirales</taxon>
        <taxon>Lachnospiraceae</taxon>
        <taxon>Anaerocolumna</taxon>
    </lineage>
</organism>
<protein>
    <submittedName>
        <fullName evidence="4">Glycosyltransferase</fullName>
    </submittedName>
</protein>
<evidence type="ECO:0000256" key="1">
    <source>
        <dbReference type="ARBA" id="ARBA00022676"/>
    </source>
</evidence>
<keyword evidence="1" id="KW-0328">Glycosyltransferase</keyword>